<feature type="transmembrane region" description="Helical" evidence="1">
    <location>
        <begin position="101"/>
        <end position="123"/>
    </location>
</feature>
<name>A0ABX8V5J7_9BACT</name>
<accession>A0ABX8V5J7</accession>
<protein>
    <submittedName>
        <fullName evidence="2">Uncharacterized protein</fullName>
    </submittedName>
</protein>
<dbReference type="Proteomes" id="UP000826014">
    <property type="component" value="Chromosome"/>
</dbReference>
<reference evidence="2 3" key="1">
    <citation type="journal article" date="2022" name="bioRxiv">
        <title>Ecology and evolution of chlamydial symbionts of arthropods.</title>
        <authorList>
            <person name="Halter T."/>
            <person name="Koestlbacher S."/>
            <person name="Collingro A."/>
            <person name="Sixt B.S."/>
            <person name="Toenshoff E.R."/>
            <person name="Hendrickx F."/>
            <person name="Kostanjsek R."/>
            <person name="Horn M."/>
        </authorList>
    </citation>
    <scope>NUCLEOTIDE SEQUENCE [LARGE SCALE GENOMIC DNA]</scope>
    <source>
        <strain evidence="2">W744xW776</strain>
    </source>
</reference>
<feature type="transmembrane region" description="Helical" evidence="1">
    <location>
        <begin position="9"/>
        <end position="27"/>
    </location>
</feature>
<evidence type="ECO:0000256" key="1">
    <source>
        <dbReference type="SAM" id="Phobius"/>
    </source>
</evidence>
<feature type="transmembrane region" description="Helical" evidence="1">
    <location>
        <begin position="135"/>
        <end position="155"/>
    </location>
</feature>
<sequence>MYKKLVKGALIGGVTVFIWSMLSWMIFPWHTQTYFKFTNEAEVAKVLKENTSQSGIYILPNTSHYSNNTPTKEMRKAEEILKTGPFVFASIKLGGMKKMGLTTLMISLCSYILAAAMISWMLLQTQGLRFLEKALFVTMIGLLTAIIGVLPNWNWWHFSTAYTLITCLNLVIGWALAGLLMAKTLKT</sequence>
<feature type="transmembrane region" description="Helical" evidence="1">
    <location>
        <begin position="161"/>
        <end position="182"/>
    </location>
</feature>
<keyword evidence="1" id="KW-1133">Transmembrane helix</keyword>
<dbReference type="RefSeq" id="WP_215216720.1">
    <property type="nucleotide sequence ID" value="NZ_CP075587.1"/>
</dbReference>
<organism evidence="2 3">
    <name type="scientific">Candidatus Rhabdochlamydia oedothoracis</name>
    <dbReference type="NCBI Taxonomy" id="2720720"/>
    <lineage>
        <taxon>Bacteria</taxon>
        <taxon>Pseudomonadati</taxon>
        <taxon>Chlamydiota</taxon>
        <taxon>Chlamydiia</taxon>
        <taxon>Parachlamydiales</taxon>
        <taxon>Candidatus Rhabdochlamydiaceae</taxon>
        <taxon>Candidatus Rhabdochlamydia</taxon>
    </lineage>
</organism>
<keyword evidence="1" id="KW-0472">Membrane</keyword>
<dbReference type="EMBL" id="CP075587">
    <property type="protein sequence ID" value="QYF48504.1"/>
    <property type="molecule type" value="Genomic_DNA"/>
</dbReference>
<keyword evidence="1" id="KW-0812">Transmembrane</keyword>
<proteinExistence type="predicted"/>
<keyword evidence="3" id="KW-1185">Reference proteome</keyword>
<evidence type="ECO:0000313" key="2">
    <source>
        <dbReference type="EMBL" id="QYF48504.1"/>
    </source>
</evidence>
<gene>
    <name evidence="2" type="ORF">RHABOEDO_000679</name>
</gene>
<evidence type="ECO:0000313" key="3">
    <source>
        <dbReference type="Proteomes" id="UP000826014"/>
    </source>
</evidence>